<comment type="caution">
    <text evidence="2">The sequence shown here is derived from an EMBL/GenBank/DDBJ whole genome shotgun (WGS) entry which is preliminary data.</text>
</comment>
<evidence type="ECO:0000313" key="2">
    <source>
        <dbReference type="EMBL" id="KKC37889.1"/>
    </source>
</evidence>
<accession>A0A0F5QD09</accession>
<dbReference type="Proteomes" id="UP000033411">
    <property type="component" value="Unassembled WGS sequence"/>
</dbReference>
<evidence type="ECO:0000313" key="3">
    <source>
        <dbReference type="Proteomes" id="UP000033411"/>
    </source>
</evidence>
<keyword evidence="1" id="KW-0812">Transmembrane</keyword>
<keyword evidence="1" id="KW-0472">Membrane</keyword>
<dbReference type="OrthoDB" id="7946957at2"/>
<proteinExistence type="predicted"/>
<reference evidence="2 3" key="1">
    <citation type="submission" date="2015-03" db="EMBL/GenBank/DDBJ databases">
        <authorList>
            <person name="Lepp D."/>
            <person name="Hassan Y.I."/>
            <person name="Li X.-Z."/>
            <person name="Zhou T."/>
        </authorList>
    </citation>
    <scope>NUCLEOTIDE SEQUENCE [LARGE SCALE GENOMIC DNA]</scope>
    <source>
        <strain evidence="2 3">E84</strain>
    </source>
</reference>
<dbReference type="RefSeq" id="WP_046139353.1">
    <property type="nucleotide sequence ID" value="NZ_LANJ01000016.1"/>
</dbReference>
<dbReference type="STRING" id="1293439.WH87_09465"/>
<dbReference type="AlphaFoldDB" id="A0A0F5QD09"/>
<gene>
    <name evidence="2" type="ORF">WH87_09465</name>
</gene>
<dbReference type="EMBL" id="LANJ01000016">
    <property type="protein sequence ID" value="KKC37889.1"/>
    <property type="molecule type" value="Genomic_DNA"/>
</dbReference>
<name>A0A0F5QD09_9HYPH</name>
<sequence>MDSHGDAAQRLAIYQRLATRNRVVAVLRIGLPLAGAVLLIGLMLQIYISSIANRFGIDKIAVTRDRVTVEAPEYSGLLDDGSAYRVWASMAEAPLTSTDKINLIDAALVVNSPKGTTMNVNTEEALLDTTREQVTIDGRAYFEDSDGTKGEFSRSVFRAESQTLDSQGPVDINYANGTTVIAETMHYDAKAMIWTFSNVSVTLPDTPGSATDGAAIP</sequence>
<organism evidence="2 3">
    <name type="scientific">Devosia epidermidihirudinis</name>
    <dbReference type="NCBI Taxonomy" id="1293439"/>
    <lineage>
        <taxon>Bacteria</taxon>
        <taxon>Pseudomonadati</taxon>
        <taxon>Pseudomonadota</taxon>
        <taxon>Alphaproteobacteria</taxon>
        <taxon>Hyphomicrobiales</taxon>
        <taxon>Devosiaceae</taxon>
        <taxon>Devosia</taxon>
    </lineage>
</organism>
<keyword evidence="3" id="KW-1185">Reference proteome</keyword>
<feature type="transmembrane region" description="Helical" evidence="1">
    <location>
        <begin position="25"/>
        <end position="48"/>
    </location>
</feature>
<evidence type="ECO:0000256" key="1">
    <source>
        <dbReference type="SAM" id="Phobius"/>
    </source>
</evidence>
<dbReference type="PATRIC" id="fig|1293439.3.peg.1469"/>
<keyword evidence="1" id="KW-1133">Transmembrane helix</keyword>
<protein>
    <recommendedName>
        <fullName evidence="4">LPS export ABC transporter periplasmic protein LptC</fullName>
    </recommendedName>
</protein>
<evidence type="ECO:0008006" key="4">
    <source>
        <dbReference type="Google" id="ProtNLM"/>
    </source>
</evidence>